<protein>
    <submittedName>
        <fullName evidence="1">Uncharacterized protein</fullName>
    </submittedName>
</protein>
<proteinExistence type="predicted"/>
<reference evidence="1" key="1">
    <citation type="submission" date="2018-05" db="EMBL/GenBank/DDBJ databases">
        <authorList>
            <person name="Lanie J.A."/>
            <person name="Ng W.-L."/>
            <person name="Kazmierczak K.M."/>
            <person name="Andrzejewski T.M."/>
            <person name="Davidsen T.M."/>
            <person name="Wayne K.J."/>
            <person name="Tettelin H."/>
            <person name="Glass J.I."/>
            <person name="Rusch D."/>
            <person name="Podicherti R."/>
            <person name="Tsui H.-C.T."/>
            <person name="Winkler M.E."/>
        </authorList>
    </citation>
    <scope>NUCLEOTIDE SEQUENCE</scope>
</reference>
<sequence>MPSKPKVQLKDIGLDIGLAFAKHVYKTDYLHYGIWPEGLKVEPSNVLQAQTNYADLLLKNI</sequence>
<feature type="non-terminal residue" evidence="1">
    <location>
        <position position="61"/>
    </location>
</feature>
<accession>A0A382T8P3</accession>
<dbReference type="EMBL" id="UINC01134365">
    <property type="protein sequence ID" value="SVD17867.1"/>
    <property type="molecule type" value="Genomic_DNA"/>
</dbReference>
<gene>
    <name evidence="1" type="ORF">METZ01_LOCUS370721</name>
</gene>
<name>A0A382T8P3_9ZZZZ</name>
<evidence type="ECO:0000313" key="1">
    <source>
        <dbReference type="EMBL" id="SVD17867.1"/>
    </source>
</evidence>
<organism evidence="1">
    <name type="scientific">marine metagenome</name>
    <dbReference type="NCBI Taxonomy" id="408172"/>
    <lineage>
        <taxon>unclassified sequences</taxon>
        <taxon>metagenomes</taxon>
        <taxon>ecological metagenomes</taxon>
    </lineage>
</organism>
<dbReference type="AlphaFoldDB" id="A0A382T8P3"/>